<feature type="region of interest" description="Disordered" evidence="1">
    <location>
        <begin position="63"/>
        <end position="87"/>
    </location>
</feature>
<reference evidence="2 3" key="1">
    <citation type="journal article" date="2012" name="Genome Biol.">
        <title>Genome and low-iron response of an oceanic diatom adapted to chronic iron limitation.</title>
        <authorList>
            <person name="Lommer M."/>
            <person name="Specht M."/>
            <person name="Roy A.S."/>
            <person name="Kraemer L."/>
            <person name="Andreson R."/>
            <person name="Gutowska M.A."/>
            <person name="Wolf J."/>
            <person name="Bergner S.V."/>
            <person name="Schilhabel M.B."/>
            <person name="Klostermeier U.C."/>
            <person name="Beiko R.G."/>
            <person name="Rosenstiel P."/>
            <person name="Hippler M."/>
            <person name="Laroche J."/>
        </authorList>
    </citation>
    <scope>NUCLEOTIDE SEQUENCE [LARGE SCALE GENOMIC DNA]</scope>
    <source>
        <strain evidence="2 3">CCMP1005</strain>
    </source>
</reference>
<name>K0R0E7_THAOC</name>
<sequence>MKCVSTQVEMDEVSWRERETFARSERRTPISPHPLAIRRKTVYDAQAAQHRDTGLPRVVRRRAPRHGRVGGPARAVRAGRVPPSARR</sequence>
<accession>K0R0E7</accession>
<gene>
    <name evidence="2" type="ORF">THAOC_37311</name>
</gene>
<dbReference type="AlphaFoldDB" id="K0R0E7"/>
<proteinExistence type="predicted"/>
<protein>
    <submittedName>
        <fullName evidence="2">Uncharacterized protein</fullName>
    </submittedName>
</protein>
<comment type="caution">
    <text evidence="2">The sequence shown here is derived from an EMBL/GenBank/DDBJ whole genome shotgun (WGS) entry which is preliminary data.</text>
</comment>
<feature type="compositionally biased region" description="Low complexity" evidence="1">
    <location>
        <begin position="71"/>
        <end position="87"/>
    </location>
</feature>
<keyword evidence="3" id="KW-1185">Reference proteome</keyword>
<evidence type="ECO:0000313" key="3">
    <source>
        <dbReference type="Proteomes" id="UP000266841"/>
    </source>
</evidence>
<organism evidence="2 3">
    <name type="scientific">Thalassiosira oceanica</name>
    <name type="common">Marine diatom</name>
    <dbReference type="NCBI Taxonomy" id="159749"/>
    <lineage>
        <taxon>Eukaryota</taxon>
        <taxon>Sar</taxon>
        <taxon>Stramenopiles</taxon>
        <taxon>Ochrophyta</taxon>
        <taxon>Bacillariophyta</taxon>
        <taxon>Coscinodiscophyceae</taxon>
        <taxon>Thalassiosirophycidae</taxon>
        <taxon>Thalassiosirales</taxon>
        <taxon>Thalassiosiraceae</taxon>
        <taxon>Thalassiosira</taxon>
    </lineage>
</organism>
<evidence type="ECO:0000313" key="2">
    <source>
        <dbReference type="EMBL" id="EJK44174.1"/>
    </source>
</evidence>
<evidence type="ECO:0000256" key="1">
    <source>
        <dbReference type="SAM" id="MobiDB-lite"/>
    </source>
</evidence>
<dbReference type="Proteomes" id="UP000266841">
    <property type="component" value="Unassembled WGS sequence"/>
</dbReference>
<dbReference type="EMBL" id="AGNL01050078">
    <property type="protein sequence ID" value="EJK44174.1"/>
    <property type="molecule type" value="Genomic_DNA"/>
</dbReference>
<feature type="non-terminal residue" evidence="2">
    <location>
        <position position="87"/>
    </location>
</feature>